<accession>A0AAV8XKW9</accession>
<reference evidence="1" key="1">
    <citation type="journal article" date="2023" name="Insect Mol. Biol.">
        <title>Genome sequencing provides insights into the evolution of gene families encoding plant cell wall-degrading enzymes in longhorned beetles.</title>
        <authorList>
            <person name="Shin N.R."/>
            <person name="Okamura Y."/>
            <person name="Kirsch R."/>
            <person name="Pauchet Y."/>
        </authorList>
    </citation>
    <scope>NUCLEOTIDE SEQUENCE</scope>
    <source>
        <strain evidence="1">AMC_N1</strain>
    </source>
</reference>
<dbReference type="InterPro" id="IPR036157">
    <property type="entry name" value="dUTPase-like_sf"/>
</dbReference>
<dbReference type="AlphaFoldDB" id="A0AAV8XKW9"/>
<sequence>MYSLKVIENLKSEKILKKAKGVKSSSLKKLTLNHYYQCLFNNTTMNCTQNLIQSEKHTVYTLHKGKWVITRQKRKSIINHKTWTWILKPKKLQFQRKVEEENDLIKQKKMAEKRVLSEEDCAGNKYKIVPFTLQRLKNAGQKPRYNDHNAVGLDFAPPTKILIDGEWKWYGHGYKIFLEKGHYATLHTRSSYENLGVRVVAFWGVDGESFKSQRSDFGALKPRLELRRPNSSVSWDQICPPPDGAVNSSVLDVTGQPHQGNQVDEEEKVSISCHLHENDPETPGFHEVAPDSGFLKLLFGSAFEIEI</sequence>
<dbReference type="EMBL" id="JAPWTK010000482">
    <property type="protein sequence ID" value="KAJ8939556.1"/>
    <property type="molecule type" value="Genomic_DNA"/>
</dbReference>
<dbReference type="Gene3D" id="2.70.40.10">
    <property type="match status" value="1"/>
</dbReference>
<proteinExistence type="predicted"/>
<name>A0AAV8XKW9_9CUCU</name>
<comment type="caution">
    <text evidence="1">The sequence shown here is derived from an EMBL/GenBank/DDBJ whole genome shotgun (WGS) entry which is preliminary data.</text>
</comment>
<organism evidence="1 2">
    <name type="scientific">Aromia moschata</name>
    <dbReference type="NCBI Taxonomy" id="1265417"/>
    <lineage>
        <taxon>Eukaryota</taxon>
        <taxon>Metazoa</taxon>
        <taxon>Ecdysozoa</taxon>
        <taxon>Arthropoda</taxon>
        <taxon>Hexapoda</taxon>
        <taxon>Insecta</taxon>
        <taxon>Pterygota</taxon>
        <taxon>Neoptera</taxon>
        <taxon>Endopterygota</taxon>
        <taxon>Coleoptera</taxon>
        <taxon>Polyphaga</taxon>
        <taxon>Cucujiformia</taxon>
        <taxon>Chrysomeloidea</taxon>
        <taxon>Cerambycidae</taxon>
        <taxon>Cerambycinae</taxon>
        <taxon>Callichromatini</taxon>
        <taxon>Aromia</taxon>
    </lineage>
</organism>
<protein>
    <submittedName>
        <fullName evidence="1">Uncharacterized protein</fullName>
    </submittedName>
</protein>
<keyword evidence="2" id="KW-1185">Reference proteome</keyword>
<evidence type="ECO:0000313" key="2">
    <source>
        <dbReference type="Proteomes" id="UP001162162"/>
    </source>
</evidence>
<evidence type="ECO:0000313" key="1">
    <source>
        <dbReference type="EMBL" id="KAJ8939556.1"/>
    </source>
</evidence>
<gene>
    <name evidence="1" type="ORF">NQ318_014120</name>
</gene>
<dbReference type="Proteomes" id="UP001162162">
    <property type="component" value="Unassembled WGS sequence"/>
</dbReference>